<proteinExistence type="predicted"/>
<gene>
    <name evidence="1" type="ORF">F8237_22550</name>
</gene>
<sequence length="554" mass="60500">MVRIALRRPASCEQISELQPKVLFRKNAHIHRSLHMHPLRAVAVACLSCAFGLAGPEHMTNVLTGATHVLGDTALAIEAQVDSAEPDVIVPEPQRYEAITKFTKEGVLLGAGYNTYTKEILGDCVGKWYIPPAGFVSTSTYEMKLLRSLDEFKQETAVEARLDTSFGAFQASLSSKYSESSSSSSSRTYLMVRKKVILSPGLVLAAKEKSLLQPLTDQSPQSMSDFFAQCGNAYISEVIRGGEFVALLTAQESSNQLATELQIQADASYATTSAQAKFESTMQRMRQEASLEVSMYRMGGKTEVPAFQTGAQGVDILLKYAAGFASEVVDGNAVPIGLKTSGYPQLVRGFHINDYAAGHYSLIARKLDDVNRVLTRLDLDIKAYDTFRIPNTSASGRDKEARRQVAAQIEPLVGWMDRCGASFWDEAACKDGARLAAMTVMTPKPVVLLQLNPREPQPAMFSPSERMQMVVRGRYCWEGDGRCSAGFDGVTPGDQGLAYINVRTKSEQGAIDVRYVGDPLVVGPGMTVAVVCKDTDYSDNFYPPDGLYAIFYTP</sequence>
<protein>
    <recommendedName>
        <fullName evidence="3">MACPF domain-containing protein</fullName>
    </recommendedName>
</protein>
<dbReference type="AlphaFoldDB" id="A0A5P6P9D6"/>
<dbReference type="EMBL" id="CP044543">
    <property type="protein sequence ID" value="QFI74940.1"/>
    <property type="molecule type" value="Genomic_DNA"/>
</dbReference>
<evidence type="ECO:0000313" key="1">
    <source>
        <dbReference type="EMBL" id="QFI74940.1"/>
    </source>
</evidence>
<dbReference type="RefSeq" id="WP_151648010.1">
    <property type="nucleotide sequence ID" value="NZ_CP044543.1"/>
</dbReference>
<dbReference type="KEGG" id="bbet:F8237_22550"/>
<evidence type="ECO:0008006" key="3">
    <source>
        <dbReference type="Google" id="ProtNLM"/>
    </source>
</evidence>
<organism evidence="1 2">
    <name type="scientific">Bradyrhizobium betae</name>
    <dbReference type="NCBI Taxonomy" id="244734"/>
    <lineage>
        <taxon>Bacteria</taxon>
        <taxon>Pseudomonadati</taxon>
        <taxon>Pseudomonadota</taxon>
        <taxon>Alphaproteobacteria</taxon>
        <taxon>Hyphomicrobiales</taxon>
        <taxon>Nitrobacteraceae</taxon>
        <taxon>Bradyrhizobium</taxon>
    </lineage>
</organism>
<accession>A0A5P6P9D6</accession>
<reference evidence="2" key="1">
    <citation type="submission" date="2019-10" db="EMBL/GenBank/DDBJ databases">
        <title>Complete Genome Sequence of Bradyrhizobium betae type strain PL7HG1T.</title>
        <authorList>
            <person name="Bromfield E.S.P."/>
            <person name="Cloutier S."/>
        </authorList>
    </citation>
    <scope>NUCLEOTIDE SEQUENCE [LARGE SCALE GENOMIC DNA]</scope>
    <source>
        <strain evidence="2">PL7HG1</strain>
    </source>
</reference>
<name>A0A5P6P9D6_9BRAD</name>
<dbReference type="Proteomes" id="UP000325641">
    <property type="component" value="Chromosome"/>
</dbReference>
<evidence type="ECO:0000313" key="2">
    <source>
        <dbReference type="Proteomes" id="UP000325641"/>
    </source>
</evidence>